<gene>
    <name evidence="2" type="ORF">DCMF_24285</name>
</gene>
<reference evidence="2 3" key="1">
    <citation type="submission" date="2016-10" db="EMBL/GenBank/DDBJ databases">
        <title>Complete Genome Sequence of Peptococcaceae strain DCMF.</title>
        <authorList>
            <person name="Edwards R.J."/>
            <person name="Holland S.I."/>
            <person name="Deshpande N.P."/>
            <person name="Wong Y.K."/>
            <person name="Ertan H."/>
            <person name="Manefield M."/>
            <person name="Russell T.L."/>
            <person name="Lee M.J."/>
        </authorList>
    </citation>
    <scope>NUCLEOTIDE SEQUENCE [LARGE SCALE GENOMIC DNA]</scope>
    <source>
        <strain evidence="2 3">DCMF</strain>
    </source>
</reference>
<keyword evidence="3" id="KW-1185">Reference proteome</keyword>
<dbReference type="InterPro" id="IPR038071">
    <property type="entry name" value="UROD/MetE-like_sf"/>
</dbReference>
<dbReference type="KEGG" id="fwa:DCMF_24285"/>
<evidence type="ECO:0000313" key="2">
    <source>
        <dbReference type="EMBL" id="ATW27452.1"/>
    </source>
</evidence>
<dbReference type="GO" id="GO:0004853">
    <property type="term" value="F:uroporphyrinogen decarboxylase activity"/>
    <property type="evidence" value="ECO:0007669"/>
    <property type="project" value="InterPro"/>
</dbReference>
<organism evidence="2 3">
    <name type="scientific">Formimonas warabiya</name>
    <dbReference type="NCBI Taxonomy" id="1761012"/>
    <lineage>
        <taxon>Bacteria</taxon>
        <taxon>Bacillati</taxon>
        <taxon>Bacillota</taxon>
        <taxon>Clostridia</taxon>
        <taxon>Eubacteriales</taxon>
        <taxon>Peptococcaceae</taxon>
        <taxon>Candidatus Formimonas</taxon>
    </lineage>
</organism>
<sequence length="358" mass="40304">MAGKLNRMALLRRGKTPDRVPVLVTFDWYSGKMMGSDPGSFFLNPKLALEACIWTNKLFPVDSGYSYYLPNGTCWDFGGELEFGAHIWPTVRKRPVTTMADVDKLQVPDPQSAPAFALTMEFSQLCWDLGEGAGIYLSSPLERVAQLTGVETLLRWLYKAPEPVHYLMRLMVEYSMKEVTLYLDRFGRENLHVGYGYPVESHQLISPKRFEELCAPYIKELHERIGALGITSCSEHLCGDHTHNLWFWKEELKLPKHTYISLDGNTDIFKASNYLGEHFVLGGNLKNSILSCGSPQEVYYSAKELVQRLKHRAGGYVLAPDCGLPATTPPVNVVALIQAAEDFGYYDAQDMLKDGAVF</sequence>
<dbReference type="SUPFAM" id="SSF51726">
    <property type="entry name" value="UROD/MetE-like"/>
    <property type="match status" value="1"/>
</dbReference>
<dbReference type="PANTHER" id="PTHR47099:SF1">
    <property type="entry name" value="METHYLCOBAMIDE:COM METHYLTRANSFERASE MTBA"/>
    <property type="match status" value="1"/>
</dbReference>
<feature type="domain" description="Uroporphyrinogen decarboxylase (URO-D)" evidence="1">
    <location>
        <begin position="8"/>
        <end position="342"/>
    </location>
</feature>
<dbReference type="Proteomes" id="UP000323521">
    <property type="component" value="Chromosome"/>
</dbReference>
<dbReference type="AlphaFoldDB" id="A0A3G1KYC4"/>
<dbReference type="OrthoDB" id="9771599at2"/>
<dbReference type="PANTHER" id="PTHR47099">
    <property type="entry name" value="METHYLCOBAMIDE:COM METHYLTRANSFERASE MTBA"/>
    <property type="match status" value="1"/>
</dbReference>
<accession>A0A3G1KYC4</accession>
<evidence type="ECO:0000259" key="1">
    <source>
        <dbReference type="Pfam" id="PF01208"/>
    </source>
</evidence>
<dbReference type="EMBL" id="CP017634">
    <property type="protein sequence ID" value="ATW27452.1"/>
    <property type="molecule type" value="Genomic_DNA"/>
</dbReference>
<dbReference type="GO" id="GO:0006779">
    <property type="term" value="P:porphyrin-containing compound biosynthetic process"/>
    <property type="evidence" value="ECO:0007669"/>
    <property type="project" value="InterPro"/>
</dbReference>
<dbReference type="InterPro" id="IPR000257">
    <property type="entry name" value="Uroporphyrinogen_deCOase"/>
</dbReference>
<name>A0A3G1KYC4_FORW1</name>
<dbReference type="Gene3D" id="3.20.20.210">
    <property type="match status" value="1"/>
</dbReference>
<dbReference type="RefSeq" id="WP_148136816.1">
    <property type="nucleotide sequence ID" value="NZ_CP017634.1"/>
</dbReference>
<evidence type="ECO:0000313" key="3">
    <source>
        <dbReference type="Proteomes" id="UP000323521"/>
    </source>
</evidence>
<proteinExistence type="predicted"/>
<dbReference type="Pfam" id="PF01208">
    <property type="entry name" value="URO-D"/>
    <property type="match status" value="1"/>
</dbReference>
<protein>
    <recommendedName>
        <fullName evidence="1">Uroporphyrinogen decarboxylase (URO-D) domain-containing protein</fullName>
    </recommendedName>
</protein>
<dbReference type="InterPro" id="IPR052024">
    <property type="entry name" value="Methanogen_methyltrans"/>
</dbReference>